<keyword evidence="4 9" id="KW-0812">Transmembrane</keyword>
<gene>
    <name evidence="11" type="primary">mgtE</name>
    <name evidence="11" type="ORF">RM540_02960</name>
</gene>
<comment type="caution">
    <text evidence="11">The sequence shown here is derived from an EMBL/GenBank/DDBJ whole genome shotgun (WGS) entry which is preliminary data.</text>
</comment>
<dbReference type="Gene3D" id="3.10.580.10">
    <property type="entry name" value="CBS-domain"/>
    <property type="match status" value="1"/>
</dbReference>
<feature type="domain" description="CBS" evidence="10">
    <location>
        <begin position="214"/>
        <end position="270"/>
    </location>
</feature>
<evidence type="ECO:0000256" key="5">
    <source>
        <dbReference type="ARBA" id="ARBA00022842"/>
    </source>
</evidence>
<dbReference type="InterPro" id="IPR006667">
    <property type="entry name" value="SLC41_membr_dom"/>
</dbReference>
<dbReference type="Proteomes" id="UP001267426">
    <property type="component" value="Unassembled WGS sequence"/>
</dbReference>
<keyword evidence="9" id="KW-0479">Metal-binding</keyword>
<keyword evidence="3 9" id="KW-0813">Transport</keyword>
<dbReference type="SUPFAM" id="SSF161093">
    <property type="entry name" value="MgtE membrane domain-like"/>
    <property type="match status" value="1"/>
</dbReference>
<keyword evidence="6 9" id="KW-1133">Transmembrane helix</keyword>
<dbReference type="InterPro" id="IPR046342">
    <property type="entry name" value="CBS_dom_sf"/>
</dbReference>
<name>A0ABU3BN97_9BACT</name>
<evidence type="ECO:0000256" key="6">
    <source>
        <dbReference type="ARBA" id="ARBA00022989"/>
    </source>
</evidence>
<evidence type="ECO:0000256" key="2">
    <source>
        <dbReference type="ARBA" id="ARBA00009749"/>
    </source>
</evidence>
<organism evidence="11 12">
    <name type="scientific">Rubrivirga litoralis</name>
    <dbReference type="NCBI Taxonomy" id="3075598"/>
    <lineage>
        <taxon>Bacteria</taxon>
        <taxon>Pseudomonadati</taxon>
        <taxon>Rhodothermota</taxon>
        <taxon>Rhodothermia</taxon>
        <taxon>Rhodothermales</taxon>
        <taxon>Rubricoccaceae</taxon>
        <taxon>Rubrivirga</taxon>
    </lineage>
</organism>
<dbReference type="PROSITE" id="PS51371">
    <property type="entry name" value="CBS"/>
    <property type="match status" value="2"/>
</dbReference>
<evidence type="ECO:0000259" key="10">
    <source>
        <dbReference type="PROSITE" id="PS51371"/>
    </source>
</evidence>
<feature type="domain" description="CBS" evidence="10">
    <location>
        <begin position="150"/>
        <end position="213"/>
    </location>
</feature>
<dbReference type="InterPro" id="IPR036739">
    <property type="entry name" value="SLC41_membr_dom_sf"/>
</dbReference>
<dbReference type="SUPFAM" id="SSF158791">
    <property type="entry name" value="MgtE N-terminal domain-like"/>
    <property type="match status" value="1"/>
</dbReference>
<dbReference type="Gene3D" id="1.25.60.10">
    <property type="entry name" value="MgtE N-terminal domain-like"/>
    <property type="match status" value="1"/>
</dbReference>
<accession>A0ABU3BN97</accession>
<evidence type="ECO:0000256" key="4">
    <source>
        <dbReference type="ARBA" id="ARBA00022692"/>
    </source>
</evidence>
<feature type="transmembrane region" description="Helical" evidence="9">
    <location>
        <begin position="405"/>
        <end position="426"/>
    </location>
</feature>
<dbReference type="InterPro" id="IPR006668">
    <property type="entry name" value="Mg_transptr_MgtE_intracell_dom"/>
</dbReference>
<evidence type="ECO:0000256" key="8">
    <source>
        <dbReference type="PROSITE-ProRule" id="PRU00703"/>
    </source>
</evidence>
<reference evidence="11 12" key="1">
    <citation type="submission" date="2023-09" db="EMBL/GenBank/DDBJ databases">
        <authorList>
            <person name="Rey-Velasco X."/>
        </authorList>
    </citation>
    <scope>NUCLEOTIDE SEQUENCE [LARGE SCALE GENOMIC DNA]</scope>
    <source>
        <strain evidence="11 12">F394</strain>
    </source>
</reference>
<dbReference type="InterPro" id="IPR000644">
    <property type="entry name" value="CBS_dom"/>
</dbReference>
<evidence type="ECO:0000256" key="9">
    <source>
        <dbReference type="RuleBase" id="RU362011"/>
    </source>
</evidence>
<dbReference type="PANTHER" id="PTHR43773:SF1">
    <property type="entry name" value="MAGNESIUM TRANSPORTER MGTE"/>
    <property type="match status" value="1"/>
</dbReference>
<evidence type="ECO:0000313" key="11">
    <source>
        <dbReference type="EMBL" id="MDT0630696.1"/>
    </source>
</evidence>
<dbReference type="NCBIfam" id="TIGR00400">
    <property type="entry name" value="mgtE"/>
    <property type="match status" value="1"/>
</dbReference>
<comment type="subcellular location">
    <subcellularLocation>
        <location evidence="9">Cell membrane</location>
        <topology evidence="9">Multi-pass membrane protein</topology>
    </subcellularLocation>
    <subcellularLocation>
        <location evidence="1">Membrane</location>
        <topology evidence="1">Multi-pass membrane protein</topology>
    </subcellularLocation>
</comment>
<keyword evidence="8" id="KW-0129">CBS domain</keyword>
<dbReference type="Pfam" id="PF03448">
    <property type="entry name" value="MgtE_N"/>
    <property type="match status" value="1"/>
</dbReference>
<comment type="function">
    <text evidence="9">Acts as a magnesium transporter.</text>
</comment>
<dbReference type="Gene3D" id="1.10.357.20">
    <property type="entry name" value="SLC41 divalent cation transporters, integral membrane domain"/>
    <property type="match status" value="1"/>
</dbReference>
<proteinExistence type="inferred from homology"/>
<dbReference type="InterPro" id="IPR006669">
    <property type="entry name" value="MgtE_transporter"/>
</dbReference>
<keyword evidence="5 9" id="KW-0460">Magnesium</keyword>
<feature type="transmembrane region" description="Helical" evidence="9">
    <location>
        <begin position="438"/>
        <end position="461"/>
    </location>
</feature>
<keyword evidence="7 9" id="KW-0472">Membrane</keyword>
<evidence type="ECO:0000256" key="3">
    <source>
        <dbReference type="ARBA" id="ARBA00022448"/>
    </source>
</evidence>
<dbReference type="Pfam" id="PF01769">
    <property type="entry name" value="MgtE"/>
    <property type="match status" value="1"/>
</dbReference>
<dbReference type="InterPro" id="IPR038076">
    <property type="entry name" value="MgtE_N_sf"/>
</dbReference>
<evidence type="ECO:0000313" key="12">
    <source>
        <dbReference type="Proteomes" id="UP001267426"/>
    </source>
</evidence>
<comment type="similarity">
    <text evidence="2 9">Belongs to the SLC41A transporter family.</text>
</comment>
<feature type="transmembrane region" description="Helical" evidence="9">
    <location>
        <begin position="296"/>
        <end position="316"/>
    </location>
</feature>
<dbReference type="SMART" id="SM00116">
    <property type="entry name" value="CBS"/>
    <property type="match status" value="2"/>
</dbReference>
<dbReference type="RefSeq" id="WP_311661978.1">
    <property type="nucleotide sequence ID" value="NZ_JAVRHT010000004.1"/>
</dbReference>
<dbReference type="CDD" id="cd04606">
    <property type="entry name" value="CBS_pair_Mg_transporter"/>
    <property type="match status" value="1"/>
</dbReference>
<dbReference type="EMBL" id="JAVRHT010000004">
    <property type="protein sequence ID" value="MDT0630696.1"/>
    <property type="molecule type" value="Genomic_DNA"/>
</dbReference>
<keyword evidence="12" id="KW-1185">Reference proteome</keyword>
<keyword evidence="9" id="KW-1003">Cell membrane</keyword>
<dbReference type="SUPFAM" id="SSF54631">
    <property type="entry name" value="CBS-domain pair"/>
    <property type="match status" value="1"/>
</dbReference>
<evidence type="ECO:0000256" key="7">
    <source>
        <dbReference type="ARBA" id="ARBA00023136"/>
    </source>
</evidence>
<evidence type="ECO:0000256" key="1">
    <source>
        <dbReference type="ARBA" id="ARBA00004141"/>
    </source>
</evidence>
<protein>
    <recommendedName>
        <fullName evidence="9">Magnesium transporter MgtE</fullName>
    </recommendedName>
</protein>
<comment type="subunit">
    <text evidence="9">Homodimer.</text>
</comment>
<sequence>MTDAAPALDPAPPGGPVVDDEVVGNVEALVEGGERGMVLNLVADLRAADQATLLRHLPLGAAREVFAWMPGEARSLVLPELEGAERGGLLDGLSTDALVALIDPLDTDDQADVLADIELDQVEKVLVLLEDALDVEALLSYGDDTAGGLMGTEFVAVPASATVAEATEAVREKAATVDPVFVVYALDGAGRLVGVVPLKRLLLARADALVADVAEPDPIAVEPDLDQEEVARVMERYDLVALPVVSAGGRLVGRITVDDVLDVVREEAEEDIQRAVGITGEEELSSSVFAVSRGRLVWLLLGLCGAYVSGLVIVGFEEALQVAPVLALFIPIVMAMAGNAGIQSSAIAVQGLASGDLWSSDLARRLGKELAVALLNGVVLALALALIVVVSGFGEDPARLALTSGLALLVVIVLSTLIGATVPLGLSRVGIDPALAMGPFITVSNDILGLTIFFAVATLLYL</sequence>
<dbReference type="PANTHER" id="PTHR43773">
    <property type="entry name" value="MAGNESIUM TRANSPORTER MGTE"/>
    <property type="match status" value="1"/>
</dbReference>
<feature type="transmembrane region" description="Helical" evidence="9">
    <location>
        <begin position="322"/>
        <end position="349"/>
    </location>
</feature>
<dbReference type="Pfam" id="PF00571">
    <property type="entry name" value="CBS"/>
    <property type="match status" value="2"/>
</dbReference>
<dbReference type="SMART" id="SM00924">
    <property type="entry name" value="MgtE_N"/>
    <property type="match status" value="1"/>
</dbReference>
<feature type="transmembrane region" description="Helical" evidence="9">
    <location>
        <begin position="370"/>
        <end position="393"/>
    </location>
</feature>